<keyword evidence="6" id="KW-0028">Amino-acid biosynthesis</keyword>
<dbReference type="InterPro" id="IPR015424">
    <property type="entry name" value="PyrdxlP-dep_Trfase"/>
</dbReference>
<dbReference type="GO" id="GO:0005737">
    <property type="term" value="C:cytoplasm"/>
    <property type="evidence" value="ECO:0007669"/>
    <property type="project" value="TreeGrafter"/>
</dbReference>
<dbReference type="InterPro" id="IPR015421">
    <property type="entry name" value="PyrdxlP-dep_Trfase_major"/>
</dbReference>
<evidence type="ECO:0000256" key="5">
    <source>
        <dbReference type="ARBA" id="ARBA00022898"/>
    </source>
</evidence>
<evidence type="ECO:0000256" key="7">
    <source>
        <dbReference type="ARBA" id="ARBA00029853"/>
    </source>
</evidence>
<dbReference type="GO" id="GO:0019346">
    <property type="term" value="P:transsulfuration"/>
    <property type="evidence" value="ECO:0007669"/>
    <property type="project" value="InterPro"/>
</dbReference>
<evidence type="ECO:0000256" key="9">
    <source>
        <dbReference type="SAM" id="MobiDB-lite"/>
    </source>
</evidence>
<comment type="pathway">
    <text evidence="2">Amino-acid biosynthesis; L-cysteine biosynthesis; L-cysteine from L-homocysteine and L-serine: step 2/2.</text>
</comment>
<keyword evidence="6" id="KW-0198">Cysteine biosynthesis</keyword>
<dbReference type="PIRSF" id="PIRSF001434">
    <property type="entry name" value="CGS"/>
    <property type="match status" value="1"/>
</dbReference>
<evidence type="ECO:0000256" key="8">
    <source>
        <dbReference type="RuleBase" id="RU362118"/>
    </source>
</evidence>
<accession>A0A0C9U1R2</accession>
<dbReference type="EC" id="4.4.1.1" evidence="4"/>
<organism evidence="10 11">
    <name type="scientific">Sphaerobolus stellatus (strain SS14)</name>
    <dbReference type="NCBI Taxonomy" id="990650"/>
    <lineage>
        <taxon>Eukaryota</taxon>
        <taxon>Fungi</taxon>
        <taxon>Dikarya</taxon>
        <taxon>Basidiomycota</taxon>
        <taxon>Agaricomycotina</taxon>
        <taxon>Agaricomycetes</taxon>
        <taxon>Phallomycetidae</taxon>
        <taxon>Geastrales</taxon>
        <taxon>Sphaerobolaceae</taxon>
        <taxon>Sphaerobolus</taxon>
    </lineage>
</organism>
<dbReference type="SUPFAM" id="SSF53383">
    <property type="entry name" value="PLP-dependent transferases"/>
    <property type="match status" value="1"/>
</dbReference>
<dbReference type="GO" id="GO:0030170">
    <property type="term" value="F:pyridoxal phosphate binding"/>
    <property type="evidence" value="ECO:0007669"/>
    <property type="project" value="InterPro"/>
</dbReference>
<feature type="compositionally biased region" description="Low complexity" evidence="9">
    <location>
        <begin position="96"/>
        <end position="105"/>
    </location>
</feature>
<dbReference type="EMBL" id="KN837318">
    <property type="protein sequence ID" value="KIJ27989.1"/>
    <property type="molecule type" value="Genomic_DNA"/>
</dbReference>
<dbReference type="Proteomes" id="UP000054279">
    <property type="component" value="Unassembled WGS sequence"/>
</dbReference>
<dbReference type="OrthoDB" id="3512640at2759"/>
<protein>
    <recommendedName>
        <fullName evidence="4">cystathionine gamma-lyase</fullName>
        <ecNumber evidence="4">4.4.1.1</ecNumber>
    </recommendedName>
    <alternativeName>
        <fullName evidence="7">Gamma-cystathionase</fullName>
    </alternativeName>
</protein>
<evidence type="ECO:0000313" key="10">
    <source>
        <dbReference type="EMBL" id="KIJ27989.1"/>
    </source>
</evidence>
<dbReference type="Gene3D" id="3.40.640.10">
    <property type="entry name" value="Type I PLP-dependent aspartate aminotransferase-like (Major domain)"/>
    <property type="match status" value="1"/>
</dbReference>
<keyword evidence="5 8" id="KW-0663">Pyridoxal phosphate</keyword>
<evidence type="ECO:0000256" key="2">
    <source>
        <dbReference type="ARBA" id="ARBA00005038"/>
    </source>
</evidence>
<proteinExistence type="inferred from homology"/>
<gene>
    <name evidence="10" type="ORF">M422DRAFT_270757</name>
</gene>
<dbReference type="Gene3D" id="3.90.1150.10">
    <property type="entry name" value="Aspartate Aminotransferase, domain 1"/>
    <property type="match status" value="1"/>
</dbReference>
<comment type="similarity">
    <text evidence="3 8">Belongs to the trans-sulfuration enzymes family.</text>
</comment>
<evidence type="ECO:0000256" key="6">
    <source>
        <dbReference type="ARBA" id="ARBA00023192"/>
    </source>
</evidence>
<name>A0A0C9U1R2_SPHS4</name>
<reference evidence="10 11" key="1">
    <citation type="submission" date="2014-06" db="EMBL/GenBank/DDBJ databases">
        <title>Evolutionary Origins and Diversification of the Mycorrhizal Mutualists.</title>
        <authorList>
            <consortium name="DOE Joint Genome Institute"/>
            <consortium name="Mycorrhizal Genomics Consortium"/>
            <person name="Kohler A."/>
            <person name="Kuo A."/>
            <person name="Nagy L.G."/>
            <person name="Floudas D."/>
            <person name="Copeland A."/>
            <person name="Barry K.W."/>
            <person name="Cichocki N."/>
            <person name="Veneault-Fourrey C."/>
            <person name="LaButti K."/>
            <person name="Lindquist E.A."/>
            <person name="Lipzen A."/>
            <person name="Lundell T."/>
            <person name="Morin E."/>
            <person name="Murat C."/>
            <person name="Riley R."/>
            <person name="Ohm R."/>
            <person name="Sun H."/>
            <person name="Tunlid A."/>
            <person name="Henrissat B."/>
            <person name="Grigoriev I.V."/>
            <person name="Hibbett D.S."/>
            <person name="Martin F."/>
        </authorList>
    </citation>
    <scope>NUCLEOTIDE SEQUENCE [LARGE SCALE GENOMIC DNA]</scope>
    <source>
        <strain evidence="10 11">SS14</strain>
    </source>
</reference>
<evidence type="ECO:0000256" key="4">
    <source>
        <dbReference type="ARBA" id="ARBA00012085"/>
    </source>
</evidence>
<sequence length="359" mass="39013">MSDIQLAWLVKVRDATFERNWRYYSSDLAQFDIRTISGGIHKGFEYTHSLNPNHDSLEQMLVGLETNGGEVLACASGGATSLQALGTGAHTEEPSDPSTPSTSRPLLPPSPLISPSTPSQYINGHSDGFMGAVILPNAFTAEANDNKDTIDAPYTRPQFLQNAHGAVPGAFDAWPALRGAKLLSLRMKEQGRSAIKLAPFLFAHPRVKEVLYPGLAEHPGHNNAAKILASHALKFFDELGWIGELVDDGAAERFLTWTRLFTLAEGLGGVESLVELPEKVTHGVNIPFPFFFLFDELIVLQSIPPAERLVSRSVTPNLVRLSVGVEDVDDLTADVEQALSWTVDGWNSANTRLASSDSE</sequence>
<dbReference type="PANTHER" id="PTHR11808">
    <property type="entry name" value="TRANS-SULFURATION ENZYME FAMILY MEMBER"/>
    <property type="match status" value="1"/>
</dbReference>
<keyword evidence="11" id="KW-1185">Reference proteome</keyword>
<dbReference type="GO" id="GO:0016846">
    <property type="term" value="F:carbon-sulfur lyase activity"/>
    <property type="evidence" value="ECO:0007669"/>
    <property type="project" value="TreeGrafter"/>
</dbReference>
<dbReference type="AlphaFoldDB" id="A0A0C9U1R2"/>
<dbReference type="InterPro" id="IPR000277">
    <property type="entry name" value="Cys/Met-Metab_PyrdxlP-dep_enz"/>
</dbReference>
<evidence type="ECO:0000256" key="3">
    <source>
        <dbReference type="ARBA" id="ARBA00009077"/>
    </source>
</evidence>
<dbReference type="Pfam" id="PF01053">
    <property type="entry name" value="Cys_Met_Meta_PP"/>
    <property type="match status" value="2"/>
</dbReference>
<feature type="region of interest" description="Disordered" evidence="9">
    <location>
        <begin position="87"/>
        <end position="120"/>
    </location>
</feature>
<dbReference type="PANTHER" id="PTHR11808:SF15">
    <property type="entry name" value="CYSTATHIONINE GAMMA-LYASE"/>
    <property type="match status" value="1"/>
</dbReference>
<comment type="cofactor">
    <cofactor evidence="1 8">
        <name>pyridoxal 5'-phosphate</name>
        <dbReference type="ChEBI" id="CHEBI:597326"/>
    </cofactor>
</comment>
<evidence type="ECO:0000313" key="11">
    <source>
        <dbReference type="Proteomes" id="UP000054279"/>
    </source>
</evidence>
<dbReference type="HOGENOM" id="CLU_018986_8_1_1"/>
<evidence type="ECO:0000256" key="1">
    <source>
        <dbReference type="ARBA" id="ARBA00001933"/>
    </source>
</evidence>
<dbReference type="InterPro" id="IPR015422">
    <property type="entry name" value="PyrdxlP-dep_Trfase_small"/>
</dbReference>